<dbReference type="Proteomes" id="UP000599688">
    <property type="component" value="Unassembled WGS sequence"/>
</dbReference>
<evidence type="ECO:0000313" key="3">
    <source>
        <dbReference type="Proteomes" id="UP000599688"/>
    </source>
</evidence>
<feature type="chain" id="PRO_5036781851" description="Gliding motility-associated C-terminal domain-containing protein" evidence="1">
    <location>
        <begin position="19"/>
        <end position="942"/>
    </location>
</feature>
<gene>
    <name evidence="2" type="ORF">GCM10010831_18610</name>
</gene>
<evidence type="ECO:0000313" key="2">
    <source>
        <dbReference type="EMBL" id="GGE17630.1"/>
    </source>
</evidence>
<dbReference type="Gene3D" id="2.60.40.10">
    <property type="entry name" value="Immunoglobulins"/>
    <property type="match status" value="1"/>
</dbReference>
<keyword evidence="1" id="KW-0732">Signal</keyword>
<evidence type="ECO:0008006" key="4">
    <source>
        <dbReference type="Google" id="ProtNLM"/>
    </source>
</evidence>
<proteinExistence type="predicted"/>
<dbReference type="AlphaFoldDB" id="A0A917E9V7"/>
<name>A0A917E9V7_9FLAO</name>
<dbReference type="EMBL" id="BMGL01000010">
    <property type="protein sequence ID" value="GGE17630.1"/>
    <property type="molecule type" value="Genomic_DNA"/>
</dbReference>
<dbReference type="SUPFAM" id="SSF63829">
    <property type="entry name" value="Calcium-dependent phosphotriesterase"/>
    <property type="match status" value="1"/>
</dbReference>
<organism evidence="2 3">
    <name type="scientific">Psychroflexus salis</name>
    <dbReference type="NCBI Taxonomy" id="1526574"/>
    <lineage>
        <taxon>Bacteria</taxon>
        <taxon>Pseudomonadati</taxon>
        <taxon>Bacteroidota</taxon>
        <taxon>Flavobacteriia</taxon>
        <taxon>Flavobacteriales</taxon>
        <taxon>Flavobacteriaceae</taxon>
        <taxon>Psychroflexus</taxon>
    </lineage>
</organism>
<keyword evidence="3" id="KW-1185">Reference proteome</keyword>
<dbReference type="RefSeq" id="WP_188406575.1">
    <property type="nucleotide sequence ID" value="NZ_BMGL01000010.1"/>
</dbReference>
<reference evidence="2 3" key="1">
    <citation type="journal article" date="2014" name="Int. J. Syst. Evol. Microbiol.">
        <title>Complete genome sequence of Corynebacterium casei LMG S-19264T (=DSM 44701T), isolated from a smear-ripened cheese.</title>
        <authorList>
            <consortium name="US DOE Joint Genome Institute (JGI-PGF)"/>
            <person name="Walter F."/>
            <person name="Albersmeier A."/>
            <person name="Kalinowski J."/>
            <person name="Ruckert C."/>
        </authorList>
    </citation>
    <scope>NUCLEOTIDE SEQUENCE [LARGE SCALE GENOMIC DNA]</scope>
    <source>
        <strain evidence="2 3">CGMCC 1.12925</strain>
    </source>
</reference>
<accession>A0A917E9V7</accession>
<comment type="caution">
    <text evidence="2">The sequence shown here is derived from an EMBL/GenBank/DDBJ whole genome shotgun (WGS) entry which is preliminary data.</text>
</comment>
<protein>
    <recommendedName>
        <fullName evidence="4">Gliding motility-associated C-terminal domain-containing protein</fullName>
    </recommendedName>
</protein>
<sequence length="942" mass="105708">MKSLFLLFLLIFSVSSFSQGEANNWYFGQFAGVTFNTNPPSSLNNGQLTTLEGCSSISDSAGNLVFYTDGRTVWDKEHNIMPNADYFNGTGLMGDPSSTSSGLIVPHPTNPNLYYIFTVDEPHHNNANAYPNQGPADINGNSIPFYDEGFQFTIPQEDDGYNHGFNYSLVDMNLRNGLGDVIPDQRNLHLVTYDVNDPEEIKYKCAEKITAVVNDNCNSIWVITHFINRFYAFSIDENGVDPNPVITEIGPTIPLSSYRRGALGYLKASPNGEKLIVANLQNANSGQNTGNIYLYDFNNATGELENPLLLKDNTLAYGVEFSPNSKVAYATSTGDLLQWNIEADDILSTEYVVQNTTNLGIAIQLAPNGKIYFPQQQTSLLKVINSPNNLGESMGLSDSLDDGAIDLGENIASIGLPPFIQSIFTSRIGLLEEGDTNQIKTQLKLCEGETFELSYTHETSATYQWYENGEPIENETSSTLVIPLNLDSTENLNYTLDVFPDDGECALSGIANVLIEPLPQIQNASINKCVTDIDDFSSEFNLNDAQENVLTNNLNSNDFIFSYFLTEEEAYVDENAIQNETEFTSFNDTTIFVRVENEVPNCFSVSEITLRVTDYTEGETYDLLRCDDNLTGIQNFDLSEIENNMGAEISGYYESINDALNQNNSILNFQTYTNEESYANEVYYRIENNTCSTIGKVNLTVFNLPMLSESFNYTYCLDSYPETIEIKPNINENEADLYSYFWPHSNQTTYQVNINEAGNYSVLVTDLDTGCEAIQQIEVTGVNLARFSLVTQDATRYDNFIEVVIHDDSLSEYEFALNDPFGPFQDSPRFENLEPGFYTVYVKEINGCGIIKRNVALLGIMPYFSPNNDGINDYWKVIGLDNNIRAKIRIFDRYGKLLHEFDEANTGWDGTYNGNLMLNNDYWYAIHLDDGRVLRGNFTLKR</sequence>
<dbReference type="NCBIfam" id="TIGR04131">
    <property type="entry name" value="Bac_Flav_CTERM"/>
    <property type="match status" value="1"/>
</dbReference>
<dbReference type="InterPro" id="IPR026341">
    <property type="entry name" value="T9SS_type_B"/>
</dbReference>
<dbReference type="Pfam" id="PF13585">
    <property type="entry name" value="CHU_C"/>
    <property type="match status" value="1"/>
</dbReference>
<evidence type="ECO:0000256" key="1">
    <source>
        <dbReference type="SAM" id="SignalP"/>
    </source>
</evidence>
<feature type="signal peptide" evidence="1">
    <location>
        <begin position="1"/>
        <end position="18"/>
    </location>
</feature>
<dbReference type="InterPro" id="IPR013783">
    <property type="entry name" value="Ig-like_fold"/>
</dbReference>